<organism evidence="2">
    <name type="scientific">Amphimedon queenslandica</name>
    <name type="common">Sponge</name>
    <dbReference type="NCBI Taxonomy" id="400682"/>
    <lineage>
        <taxon>Eukaryota</taxon>
        <taxon>Metazoa</taxon>
        <taxon>Porifera</taxon>
        <taxon>Demospongiae</taxon>
        <taxon>Heteroscleromorpha</taxon>
        <taxon>Haplosclerida</taxon>
        <taxon>Niphatidae</taxon>
        <taxon>Amphimedon</taxon>
    </lineage>
</organism>
<dbReference type="AlphaFoldDB" id="A0A1X7U2A3"/>
<dbReference type="EnsemblMetazoa" id="Aqu2.1.21788_001">
    <property type="protein sequence ID" value="Aqu2.1.21788_001"/>
    <property type="gene ID" value="Aqu2.1.21788"/>
</dbReference>
<feature type="chain" id="PRO_5012530430" evidence="1">
    <location>
        <begin position="24"/>
        <end position="75"/>
    </location>
</feature>
<reference evidence="2" key="1">
    <citation type="submission" date="2017-05" db="UniProtKB">
        <authorList>
            <consortium name="EnsemblMetazoa"/>
        </authorList>
    </citation>
    <scope>IDENTIFICATION</scope>
</reference>
<protein>
    <submittedName>
        <fullName evidence="2">Uncharacterized protein</fullName>
    </submittedName>
</protein>
<accession>A0A1X7U2A3</accession>
<keyword evidence="1" id="KW-0732">Signal</keyword>
<sequence length="75" mass="8663">GGRYDTKVLIYLILNRVLICARAVADFSIQYSIPSILILRLLGIDRGGRYDTKVLMYPIPGLRYQVLNTKSWYRV</sequence>
<dbReference type="InParanoid" id="A0A1X7U2A3"/>
<evidence type="ECO:0000313" key="2">
    <source>
        <dbReference type="EnsemblMetazoa" id="Aqu2.1.21788_001"/>
    </source>
</evidence>
<proteinExistence type="predicted"/>
<feature type="signal peptide" evidence="1">
    <location>
        <begin position="1"/>
        <end position="23"/>
    </location>
</feature>
<evidence type="ECO:0000256" key="1">
    <source>
        <dbReference type="SAM" id="SignalP"/>
    </source>
</evidence>
<name>A0A1X7U2A3_AMPQE</name>